<organism evidence="2 3">
    <name type="scientific">Aliiglaciecola lipolytica E3</name>
    <dbReference type="NCBI Taxonomy" id="1127673"/>
    <lineage>
        <taxon>Bacteria</taxon>
        <taxon>Pseudomonadati</taxon>
        <taxon>Pseudomonadota</taxon>
        <taxon>Gammaproteobacteria</taxon>
        <taxon>Alteromonadales</taxon>
        <taxon>Alteromonadaceae</taxon>
        <taxon>Aliiglaciecola</taxon>
    </lineage>
</organism>
<dbReference type="STRING" id="1127673.GLIP_1553"/>
<keyword evidence="3" id="KW-1185">Reference proteome</keyword>
<gene>
    <name evidence="2" type="ORF">GLIP_1553</name>
</gene>
<dbReference type="EMBL" id="BAEN01000035">
    <property type="protein sequence ID" value="GAC14187.1"/>
    <property type="molecule type" value="Genomic_DNA"/>
</dbReference>
<dbReference type="eggNOG" id="COG1876">
    <property type="taxonomic scope" value="Bacteria"/>
</dbReference>
<dbReference type="AlphaFoldDB" id="K6Y7J4"/>
<dbReference type="Proteomes" id="UP000006334">
    <property type="component" value="Unassembled WGS sequence"/>
</dbReference>
<evidence type="ECO:0000313" key="3">
    <source>
        <dbReference type="Proteomes" id="UP000006334"/>
    </source>
</evidence>
<evidence type="ECO:0000313" key="2">
    <source>
        <dbReference type="EMBL" id="GAC14187.1"/>
    </source>
</evidence>
<dbReference type="InterPro" id="IPR009045">
    <property type="entry name" value="Zn_M74/Hedgehog-like"/>
</dbReference>
<reference evidence="2 3" key="1">
    <citation type="journal article" date="2017" name="Antonie Van Leeuwenhoek">
        <title>Rhizobium rhizosphaerae sp. nov., a novel species isolated from rice rhizosphere.</title>
        <authorList>
            <person name="Zhao J.J."/>
            <person name="Zhang J."/>
            <person name="Zhang R.J."/>
            <person name="Zhang C.W."/>
            <person name="Yin H.Q."/>
            <person name="Zhang X.X."/>
        </authorList>
    </citation>
    <scope>NUCLEOTIDE SEQUENCE [LARGE SCALE GENOMIC DNA]</scope>
    <source>
        <strain evidence="2 3">E3</strain>
    </source>
</reference>
<dbReference type="SUPFAM" id="SSF55166">
    <property type="entry name" value="Hedgehog/DD-peptidase"/>
    <property type="match status" value="1"/>
</dbReference>
<proteinExistence type="predicted"/>
<feature type="compositionally biased region" description="Polar residues" evidence="1">
    <location>
        <begin position="153"/>
        <end position="165"/>
    </location>
</feature>
<comment type="caution">
    <text evidence="2">The sequence shown here is derived from an EMBL/GenBank/DDBJ whole genome shotgun (WGS) entry which is preliminary data.</text>
</comment>
<evidence type="ECO:0000256" key="1">
    <source>
        <dbReference type="SAM" id="MobiDB-lite"/>
    </source>
</evidence>
<accession>K6Y7J4</accession>
<dbReference type="RefSeq" id="WP_008844003.1">
    <property type="nucleotide sequence ID" value="NZ_BAEN01000035.1"/>
</dbReference>
<name>K6Y7J4_9ALTE</name>
<feature type="region of interest" description="Disordered" evidence="1">
    <location>
        <begin position="149"/>
        <end position="174"/>
    </location>
</feature>
<sequence>MAFDTDLNHLHPVVRDKVKNVIASLERHNIPLKLLEGYRSPVRQEELHNQGATEPPWKSPLQYGLGCVFAIDEEASQDQRADASEWWNQLSQFAEAAELEVSNVEKSQLISPRIDVKKLFKGHYPEGGDESWAKNLEVHITYWNKYPKPPVPNLSSSQDRPFSPQSERDEKSTQ</sequence>
<dbReference type="Gene3D" id="3.30.1380.10">
    <property type="match status" value="1"/>
</dbReference>
<protein>
    <submittedName>
        <fullName evidence="2">Uncharacterized protein</fullName>
    </submittedName>
</protein>
<dbReference type="OrthoDB" id="8479979at2"/>